<name>A0A8J2TN25_9FLAO</name>
<comment type="caution">
    <text evidence="1">The sequence shown here is derived from an EMBL/GenBank/DDBJ whole genome shotgun (WGS) entry which is preliminary data.</text>
</comment>
<dbReference type="Proteomes" id="UP000598120">
    <property type="component" value="Unassembled WGS sequence"/>
</dbReference>
<keyword evidence="2" id="KW-1185">Reference proteome</keyword>
<organism evidence="1 2">
    <name type="scientific">Aquaticitalea lipolytica</name>
    <dbReference type="NCBI Taxonomy" id="1247562"/>
    <lineage>
        <taxon>Bacteria</taxon>
        <taxon>Pseudomonadati</taxon>
        <taxon>Bacteroidota</taxon>
        <taxon>Flavobacteriia</taxon>
        <taxon>Flavobacteriales</taxon>
        <taxon>Flavobacteriaceae</taxon>
        <taxon>Aquaticitalea</taxon>
    </lineage>
</organism>
<reference evidence="1 2" key="1">
    <citation type="journal article" date="2014" name="Int. J. Syst. Evol. Microbiol.">
        <title>Complete genome sequence of Corynebacterium casei LMG S-19264T (=DSM 44701T), isolated from a smear-ripened cheese.</title>
        <authorList>
            <consortium name="US DOE Joint Genome Institute (JGI-PGF)"/>
            <person name="Walter F."/>
            <person name="Albersmeier A."/>
            <person name="Kalinowski J."/>
            <person name="Ruckert C."/>
        </authorList>
    </citation>
    <scope>NUCLEOTIDE SEQUENCE [LARGE SCALE GENOMIC DNA]</scope>
    <source>
        <strain evidence="1 2">CGMCC 1.15295</strain>
    </source>
</reference>
<evidence type="ECO:0008006" key="3">
    <source>
        <dbReference type="Google" id="ProtNLM"/>
    </source>
</evidence>
<dbReference type="AlphaFoldDB" id="A0A8J2TN25"/>
<dbReference type="EMBL" id="BMIC01000001">
    <property type="protein sequence ID" value="GFZ80392.1"/>
    <property type="molecule type" value="Genomic_DNA"/>
</dbReference>
<evidence type="ECO:0000313" key="1">
    <source>
        <dbReference type="EMBL" id="GFZ80392.1"/>
    </source>
</evidence>
<protein>
    <recommendedName>
        <fullName evidence="3">CarboxypepD_reg-like domain-containing protein</fullName>
    </recommendedName>
</protein>
<sequence>MKTVLYLLKPILMKRLLLFTLLFSSFFTISAQDLERIEISGKIVVDSNDLEGITVYNSSSNKGTVTDENGKFLLNVALNDIVEFRALQFQDFTVTIDENIIKSKKMTVFLVEKVNKLDEVVILPYDLTGNLAVDIESVRTFNPNMDAIYFGIQNFSDYEFPDDYKSKVENIAMRGPGNDIRYQADAIAIIGMLLKPLFKSDKSKKENIKDKVPDIPTSGLRDYYSSQYILTNFEIPKDKIDEFIAFVENNGLDYNLLKAGKEMQFLEFLTQKSKQFLESLDGKH</sequence>
<proteinExistence type="predicted"/>
<accession>A0A8J2TN25</accession>
<dbReference type="InterPro" id="IPR008969">
    <property type="entry name" value="CarboxyPept-like_regulatory"/>
</dbReference>
<dbReference type="SUPFAM" id="SSF49464">
    <property type="entry name" value="Carboxypeptidase regulatory domain-like"/>
    <property type="match status" value="1"/>
</dbReference>
<dbReference type="Pfam" id="PF13715">
    <property type="entry name" value="CarbopepD_reg_2"/>
    <property type="match status" value="1"/>
</dbReference>
<gene>
    <name evidence="1" type="ORF">GCM10011531_08050</name>
</gene>
<evidence type="ECO:0000313" key="2">
    <source>
        <dbReference type="Proteomes" id="UP000598120"/>
    </source>
</evidence>